<dbReference type="Proteomes" id="UP000002985">
    <property type="component" value="Unassembled WGS sequence"/>
</dbReference>
<evidence type="ECO:0000256" key="1">
    <source>
        <dbReference type="ARBA" id="ARBA00005199"/>
    </source>
</evidence>
<dbReference type="Pfam" id="PF02358">
    <property type="entry name" value="Trehalose_PPase"/>
    <property type="match status" value="1"/>
</dbReference>
<keyword evidence="4" id="KW-0479">Metal-binding</keyword>
<proteinExistence type="inferred from homology"/>
<reference evidence="5 6" key="1">
    <citation type="journal article" date="2012" name="FEBS Lett.">
        <title>Anammox organism KSU-1 expresses a NirK-type copper-containing nitrite reductase instead of a NirS-type with cytochrome cd1.</title>
        <authorList>
            <person name="Hira D."/>
            <person name="Toh H."/>
            <person name="Migita C.T."/>
            <person name="Okubo H."/>
            <person name="Nishiyama T."/>
            <person name="Hattori M."/>
            <person name="Furukawa K."/>
            <person name="Fujii T."/>
        </authorList>
    </citation>
    <scope>NUCLEOTIDE SEQUENCE [LARGE SCALE GENOMIC DNA]</scope>
</reference>
<name>I3IQA4_9BACT</name>
<evidence type="ECO:0000256" key="4">
    <source>
        <dbReference type="RuleBase" id="RU361117"/>
    </source>
</evidence>
<dbReference type="InterPro" id="IPR023214">
    <property type="entry name" value="HAD_sf"/>
</dbReference>
<dbReference type="InterPro" id="IPR006379">
    <property type="entry name" value="HAD-SF_hydro_IIB"/>
</dbReference>
<keyword evidence="4" id="KW-0460">Magnesium</keyword>
<protein>
    <recommendedName>
        <fullName evidence="4">Trehalose 6-phosphate phosphatase</fullName>
        <ecNumber evidence="4">3.1.3.12</ecNumber>
    </recommendedName>
</protein>
<keyword evidence="6" id="KW-1185">Reference proteome</keyword>
<comment type="catalytic activity">
    <reaction evidence="4">
        <text>alpha,alpha-trehalose 6-phosphate + H2O = alpha,alpha-trehalose + phosphate</text>
        <dbReference type="Rhea" id="RHEA:23420"/>
        <dbReference type="ChEBI" id="CHEBI:15377"/>
        <dbReference type="ChEBI" id="CHEBI:16551"/>
        <dbReference type="ChEBI" id="CHEBI:43474"/>
        <dbReference type="ChEBI" id="CHEBI:58429"/>
        <dbReference type="EC" id="3.1.3.12"/>
    </reaction>
</comment>
<dbReference type="STRING" id="247490.KSU1_D0590"/>
<dbReference type="InterPro" id="IPR036412">
    <property type="entry name" value="HAD-like_sf"/>
</dbReference>
<organism evidence="5 6">
    <name type="scientific">Candidatus Jettenia caeni</name>
    <dbReference type="NCBI Taxonomy" id="247490"/>
    <lineage>
        <taxon>Bacteria</taxon>
        <taxon>Pseudomonadati</taxon>
        <taxon>Planctomycetota</taxon>
        <taxon>Candidatus Brocadiia</taxon>
        <taxon>Candidatus Brocadiales</taxon>
        <taxon>Candidatus Brocadiaceae</taxon>
        <taxon>Candidatus Jettenia</taxon>
    </lineage>
</organism>
<comment type="function">
    <text evidence="4">Removes the phosphate from trehalose 6-phosphate to produce free trehalose.</text>
</comment>
<dbReference type="PANTHER" id="PTHR43768:SF3">
    <property type="entry name" value="TREHALOSE 6-PHOSPHATE PHOSPHATASE"/>
    <property type="match status" value="1"/>
</dbReference>
<dbReference type="Gene3D" id="3.40.50.1000">
    <property type="entry name" value="HAD superfamily/HAD-like"/>
    <property type="match status" value="1"/>
</dbReference>
<dbReference type="GO" id="GO:0046872">
    <property type="term" value="F:metal ion binding"/>
    <property type="evidence" value="ECO:0007669"/>
    <property type="project" value="UniProtKB-KW"/>
</dbReference>
<sequence length="271" mass="31439">MRYLFDNIQTVHELLHSKKRILLLSDYDGTLTPIQEHPDLAIPSEKVRELLIKFSSHKAFRLGIVTGRSLQQIKKLINIQKALYVANYGVEIEGPDIYFISPEAKKARYILWNIYLQLLKSLRHIEGVYIEDKGLSISLHYRLVKTTHDMEYITKTFHTITKPFLDKEMLCLSTGKMVYEIRPPVKWNKATRITWLLAHYFPPEFSNDALIIYLGDDSADKEVFTALNEKGLKIFVGEPPNTSSADYFVHSPEEVVAFLEYLYKQKSQTPL</sequence>
<keyword evidence="3 4" id="KW-0378">Hydrolase</keyword>
<dbReference type="NCBIfam" id="TIGR01484">
    <property type="entry name" value="HAD-SF-IIB"/>
    <property type="match status" value="1"/>
</dbReference>
<dbReference type="EC" id="3.1.3.12" evidence="4"/>
<dbReference type="Gene3D" id="3.30.70.1020">
    <property type="entry name" value="Trehalose-6-phosphate phosphatase related protein, domain 2"/>
    <property type="match status" value="1"/>
</dbReference>
<comment type="caution">
    <text evidence="5">The sequence shown here is derived from an EMBL/GenBank/DDBJ whole genome shotgun (WGS) entry which is preliminary data.</text>
</comment>
<dbReference type="NCBIfam" id="TIGR00685">
    <property type="entry name" value="T6PP"/>
    <property type="match status" value="1"/>
</dbReference>
<dbReference type="InterPro" id="IPR003337">
    <property type="entry name" value="Trehalose_PPase"/>
</dbReference>
<evidence type="ECO:0000313" key="5">
    <source>
        <dbReference type="EMBL" id="GAB63899.1"/>
    </source>
</evidence>
<dbReference type="InterPro" id="IPR044651">
    <property type="entry name" value="OTSB-like"/>
</dbReference>
<comment type="similarity">
    <text evidence="2 4">Belongs to the trehalose phosphatase family.</text>
</comment>
<dbReference type="EMBL" id="BAFH01000004">
    <property type="protein sequence ID" value="GAB63899.1"/>
    <property type="molecule type" value="Genomic_DNA"/>
</dbReference>
<dbReference type="SUPFAM" id="SSF56784">
    <property type="entry name" value="HAD-like"/>
    <property type="match status" value="1"/>
</dbReference>
<dbReference type="AlphaFoldDB" id="I3IQA4"/>
<comment type="pathway">
    <text evidence="1 4">Glycan biosynthesis; trehalose biosynthesis.</text>
</comment>
<evidence type="ECO:0000256" key="3">
    <source>
        <dbReference type="ARBA" id="ARBA00022801"/>
    </source>
</evidence>
<dbReference type="PANTHER" id="PTHR43768">
    <property type="entry name" value="TREHALOSE 6-PHOSPHATE PHOSPHATASE"/>
    <property type="match status" value="1"/>
</dbReference>
<dbReference type="eggNOG" id="COG1877">
    <property type="taxonomic scope" value="Bacteria"/>
</dbReference>
<dbReference type="GO" id="GO:0004805">
    <property type="term" value="F:trehalose-phosphatase activity"/>
    <property type="evidence" value="ECO:0007669"/>
    <property type="project" value="UniProtKB-EC"/>
</dbReference>
<dbReference type="GO" id="GO:0005992">
    <property type="term" value="P:trehalose biosynthetic process"/>
    <property type="evidence" value="ECO:0007669"/>
    <property type="project" value="UniProtKB-UniPathway"/>
</dbReference>
<accession>I3IQA4</accession>
<dbReference type="OrthoDB" id="9797743at2"/>
<dbReference type="UniPathway" id="UPA00299"/>
<gene>
    <name evidence="5" type="ORF">KSU1_D0590</name>
</gene>
<evidence type="ECO:0000256" key="2">
    <source>
        <dbReference type="ARBA" id="ARBA00008770"/>
    </source>
</evidence>
<comment type="cofactor">
    <cofactor evidence="4">
        <name>Mg(2+)</name>
        <dbReference type="ChEBI" id="CHEBI:18420"/>
    </cofactor>
</comment>
<evidence type="ECO:0000313" key="6">
    <source>
        <dbReference type="Proteomes" id="UP000002985"/>
    </source>
</evidence>